<accession>A0A4Q1KJM3</accession>
<feature type="signal peptide" evidence="1">
    <location>
        <begin position="1"/>
        <end position="25"/>
    </location>
</feature>
<keyword evidence="1" id="KW-0732">Signal</keyword>
<evidence type="ECO:0000256" key="1">
    <source>
        <dbReference type="SAM" id="SignalP"/>
    </source>
</evidence>
<gene>
    <name evidence="3" type="ORF">EQG66_08915</name>
</gene>
<dbReference type="InterPro" id="IPR023614">
    <property type="entry name" value="Porin_dom_sf"/>
</dbReference>
<feature type="domain" description="Alginate export" evidence="2">
    <location>
        <begin position="49"/>
        <end position="231"/>
    </location>
</feature>
<keyword evidence="4" id="KW-1185">Reference proteome</keyword>
<dbReference type="InterPro" id="IPR025388">
    <property type="entry name" value="Alginate_export_dom"/>
</dbReference>
<evidence type="ECO:0000313" key="3">
    <source>
        <dbReference type="EMBL" id="RXR28824.1"/>
    </source>
</evidence>
<dbReference type="AlphaFoldDB" id="A0A4Q1KJM3"/>
<sequence>MLNKTSMIAIMASAAAACAAQSAQAETFKLKPSIDARLRFETVNTPTLDADAITMRVRPGITLSTKSGFSALIEAEGTLALLDDYRDAPFAPANGYAVIADPENIELNRAQIQYKTKTFTLTGGRQRINLDDQRFVGSVGWRQNEQTFDAVRGEATIGPISLDGTYSWSQRTIFGIDAATRQAYSGEFLFLGAGASLGPVKLKAFSYLLDFDAKELVKGTSTQTYGARATSSFKLSPKASVNLMASYATQSDYGLNTGDYSVDYIAAEAGLSYDIFTLTAGYELLGGKITPKGRVAFQTPMATLHKFNGWADAFLNTPAAGANVGLQDIYGGVAVKFPKVKALPGLNAAIVYHDFQSDVGSVSYGSEWDASLGFKIGKKLSFLAKYADYSADKFSTDKSIFWLQLDYAL</sequence>
<reference evidence="4" key="1">
    <citation type="submission" date="2019-01" db="EMBL/GenBank/DDBJ databases">
        <title>Cytophagaceae bacterium strain CAR-16.</title>
        <authorList>
            <person name="Chen W.-M."/>
        </authorList>
    </citation>
    <scope>NUCLEOTIDE SEQUENCE [LARGE SCALE GENOMIC DNA]</scope>
    <source>
        <strain evidence="4">CHR27</strain>
    </source>
</reference>
<feature type="chain" id="PRO_5020219424" description="Alginate export domain-containing protein" evidence="1">
    <location>
        <begin position="26"/>
        <end position="409"/>
    </location>
</feature>
<comment type="caution">
    <text evidence="3">The sequence shown here is derived from an EMBL/GenBank/DDBJ whole genome shotgun (WGS) entry which is preliminary data.</text>
</comment>
<evidence type="ECO:0000259" key="2">
    <source>
        <dbReference type="Pfam" id="PF13372"/>
    </source>
</evidence>
<dbReference type="EMBL" id="SBKP01000007">
    <property type="protein sequence ID" value="RXR28824.1"/>
    <property type="molecule type" value="Genomic_DNA"/>
</dbReference>
<dbReference type="Gene3D" id="2.40.160.10">
    <property type="entry name" value="Porin"/>
    <property type="match status" value="1"/>
</dbReference>
<proteinExistence type="predicted"/>
<dbReference type="Proteomes" id="UP000290958">
    <property type="component" value="Unassembled WGS sequence"/>
</dbReference>
<dbReference type="OrthoDB" id="9767539at2"/>
<dbReference type="PROSITE" id="PS51257">
    <property type="entry name" value="PROKAR_LIPOPROTEIN"/>
    <property type="match status" value="1"/>
</dbReference>
<protein>
    <recommendedName>
        <fullName evidence="2">Alginate export domain-containing protein</fullName>
    </recommendedName>
</protein>
<dbReference type="Pfam" id="PF13372">
    <property type="entry name" value="Alginate_exp"/>
    <property type="match status" value="1"/>
</dbReference>
<organism evidence="3 4">
    <name type="scientific">Sphingobium fluviale</name>
    <dbReference type="NCBI Taxonomy" id="2506423"/>
    <lineage>
        <taxon>Bacteria</taxon>
        <taxon>Pseudomonadati</taxon>
        <taxon>Pseudomonadota</taxon>
        <taxon>Alphaproteobacteria</taxon>
        <taxon>Sphingomonadales</taxon>
        <taxon>Sphingomonadaceae</taxon>
        <taxon>Sphingobium</taxon>
    </lineage>
</organism>
<evidence type="ECO:0000313" key="4">
    <source>
        <dbReference type="Proteomes" id="UP000290958"/>
    </source>
</evidence>
<dbReference type="SUPFAM" id="SSF56935">
    <property type="entry name" value="Porins"/>
    <property type="match status" value="1"/>
</dbReference>
<name>A0A4Q1KJM3_9SPHN</name>